<dbReference type="PROSITE" id="PS51123">
    <property type="entry name" value="OMPA_2"/>
    <property type="match status" value="1"/>
</dbReference>
<feature type="signal peptide" evidence="5">
    <location>
        <begin position="1"/>
        <end position="33"/>
    </location>
</feature>
<dbReference type="GO" id="GO:0009279">
    <property type="term" value="C:cell outer membrane"/>
    <property type="evidence" value="ECO:0007669"/>
    <property type="project" value="UniProtKB-SubCell"/>
</dbReference>
<dbReference type="Gene3D" id="3.30.1330.60">
    <property type="entry name" value="OmpA-like domain"/>
    <property type="match status" value="1"/>
</dbReference>
<dbReference type="InterPro" id="IPR050330">
    <property type="entry name" value="Bact_OuterMem_StrucFunc"/>
</dbReference>
<organism evidence="7 8">
    <name type="scientific">Ideonella livida</name>
    <dbReference type="NCBI Taxonomy" id="2707176"/>
    <lineage>
        <taxon>Bacteria</taxon>
        <taxon>Pseudomonadati</taxon>
        <taxon>Pseudomonadota</taxon>
        <taxon>Betaproteobacteria</taxon>
        <taxon>Burkholderiales</taxon>
        <taxon>Sphaerotilaceae</taxon>
        <taxon>Ideonella</taxon>
    </lineage>
</organism>
<evidence type="ECO:0000256" key="5">
    <source>
        <dbReference type="SAM" id="SignalP"/>
    </source>
</evidence>
<dbReference type="Proteomes" id="UP000484255">
    <property type="component" value="Unassembled WGS sequence"/>
</dbReference>
<evidence type="ECO:0000259" key="6">
    <source>
        <dbReference type="PROSITE" id="PS51123"/>
    </source>
</evidence>
<dbReference type="PROSITE" id="PS51257">
    <property type="entry name" value="PROKAR_LIPOPROTEIN"/>
    <property type="match status" value="1"/>
</dbReference>
<comment type="caution">
    <text evidence="7">The sequence shown here is derived from an EMBL/GenBank/DDBJ whole genome shotgun (WGS) entry which is preliminary data.</text>
</comment>
<dbReference type="Pfam" id="PF00691">
    <property type="entry name" value="OmpA"/>
    <property type="match status" value="1"/>
</dbReference>
<comment type="subcellular location">
    <subcellularLocation>
        <location evidence="1">Cell outer membrane</location>
    </subcellularLocation>
</comment>
<dbReference type="AlphaFoldDB" id="A0A7C9PHM5"/>
<gene>
    <name evidence="7" type="ORF">G3A44_13680</name>
</gene>
<feature type="domain" description="OmpA-like" evidence="6">
    <location>
        <begin position="116"/>
        <end position="237"/>
    </location>
</feature>
<keyword evidence="5" id="KW-0732">Signal</keyword>
<keyword evidence="3" id="KW-0998">Cell outer membrane</keyword>
<dbReference type="InterPro" id="IPR006664">
    <property type="entry name" value="OMP_bac"/>
</dbReference>
<evidence type="ECO:0000256" key="4">
    <source>
        <dbReference type="PROSITE-ProRule" id="PRU00473"/>
    </source>
</evidence>
<protein>
    <submittedName>
        <fullName evidence="7">OmpA family protein</fullName>
    </submittedName>
</protein>
<reference evidence="7 8" key="1">
    <citation type="submission" date="2020-02" db="EMBL/GenBank/DDBJ databases">
        <title>Ideonella bacterium strain TBM-1.</title>
        <authorList>
            <person name="Chen W.-M."/>
        </authorList>
    </citation>
    <scope>NUCLEOTIDE SEQUENCE [LARGE SCALE GENOMIC DNA]</scope>
    <source>
        <strain evidence="7 8">TBM-1</strain>
    </source>
</reference>
<dbReference type="PANTHER" id="PTHR30329">
    <property type="entry name" value="STATOR ELEMENT OF FLAGELLAR MOTOR COMPLEX"/>
    <property type="match status" value="1"/>
</dbReference>
<keyword evidence="8" id="KW-1185">Reference proteome</keyword>
<proteinExistence type="predicted"/>
<keyword evidence="2 4" id="KW-0472">Membrane</keyword>
<dbReference type="InterPro" id="IPR036737">
    <property type="entry name" value="OmpA-like_sf"/>
</dbReference>
<dbReference type="CDD" id="cd07185">
    <property type="entry name" value="OmpA_C-like"/>
    <property type="match status" value="1"/>
</dbReference>
<dbReference type="EMBL" id="JAAGOH010000016">
    <property type="protein sequence ID" value="NDY92235.1"/>
    <property type="molecule type" value="Genomic_DNA"/>
</dbReference>
<dbReference type="InterPro" id="IPR006665">
    <property type="entry name" value="OmpA-like"/>
</dbReference>
<evidence type="ECO:0000256" key="1">
    <source>
        <dbReference type="ARBA" id="ARBA00004442"/>
    </source>
</evidence>
<evidence type="ECO:0000256" key="3">
    <source>
        <dbReference type="ARBA" id="ARBA00023237"/>
    </source>
</evidence>
<accession>A0A7C9PHM5</accession>
<dbReference type="SUPFAM" id="SSF103088">
    <property type="entry name" value="OmpA-like"/>
    <property type="match status" value="1"/>
</dbReference>
<evidence type="ECO:0000256" key="2">
    <source>
        <dbReference type="ARBA" id="ARBA00023136"/>
    </source>
</evidence>
<sequence length="238" mass="23592">MSCLKAPPSAPLISVSARWAARGLCAATALALAACGTTGGGAGQAAACKPLSGSVSRTQGAVVGAAVGAVAGGLVGSQVSDRSSVGARNGALLGAIGGALAGSAYAKHISMTEQADGTVKLNIPGKVMFASNSSDLSPEFRGTLDKVGGVIAEYCGVNARIVGHTDSQGEAAYNQALSQRRAASVQQYLSAVLSGKGAQGRQLAVEGAGESQPVASNLNEDGRAQNRRVEVFIIPPKS</sequence>
<dbReference type="PANTHER" id="PTHR30329:SF21">
    <property type="entry name" value="LIPOPROTEIN YIAD-RELATED"/>
    <property type="match status" value="1"/>
</dbReference>
<name>A0A7C9PHM5_9BURK</name>
<evidence type="ECO:0000313" key="7">
    <source>
        <dbReference type="EMBL" id="NDY92235.1"/>
    </source>
</evidence>
<feature type="chain" id="PRO_5028995204" evidence="5">
    <location>
        <begin position="34"/>
        <end position="238"/>
    </location>
</feature>
<evidence type="ECO:0000313" key="8">
    <source>
        <dbReference type="Proteomes" id="UP000484255"/>
    </source>
</evidence>
<dbReference type="PRINTS" id="PR01021">
    <property type="entry name" value="OMPADOMAIN"/>
</dbReference>